<dbReference type="Proteomes" id="UP000671914">
    <property type="component" value="Chromosome"/>
</dbReference>
<evidence type="ECO:0000256" key="6">
    <source>
        <dbReference type="ARBA" id="ARBA00022692"/>
    </source>
</evidence>
<name>A0A975FNA4_9MICO</name>
<gene>
    <name evidence="12" type="ORF">G127AT_03325</name>
</gene>
<dbReference type="EMBL" id="CP071696">
    <property type="protein sequence ID" value="QTX05274.1"/>
    <property type="molecule type" value="Genomic_DNA"/>
</dbReference>
<comment type="caution">
    <text evidence="9">Lacks conserved residue(s) required for the propagation of feature annotation.</text>
</comment>
<dbReference type="InterPro" id="IPR013525">
    <property type="entry name" value="ABC2_TM"/>
</dbReference>
<accession>A0A975FNA4</accession>
<evidence type="ECO:0000256" key="3">
    <source>
        <dbReference type="ARBA" id="ARBA00022448"/>
    </source>
</evidence>
<dbReference type="PANTHER" id="PTHR30413">
    <property type="entry name" value="INNER MEMBRANE TRANSPORT PERMEASE"/>
    <property type="match status" value="1"/>
</dbReference>
<feature type="transmembrane region" description="Helical" evidence="9">
    <location>
        <begin position="397"/>
        <end position="419"/>
    </location>
</feature>
<keyword evidence="6 9" id="KW-0812">Transmembrane</keyword>
<evidence type="ECO:0000256" key="7">
    <source>
        <dbReference type="ARBA" id="ARBA00022989"/>
    </source>
</evidence>
<evidence type="ECO:0000313" key="12">
    <source>
        <dbReference type="EMBL" id="QTX05274.1"/>
    </source>
</evidence>
<evidence type="ECO:0000256" key="5">
    <source>
        <dbReference type="ARBA" id="ARBA00022519"/>
    </source>
</evidence>
<feature type="transmembrane region" description="Helical" evidence="9">
    <location>
        <begin position="221"/>
        <end position="244"/>
    </location>
</feature>
<proteinExistence type="inferred from homology"/>
<organism evidence="12 13">
    <name type="scientific">Agromyces archimandritae</name>
    <dbReference type="NCBI Taxonomy" id="2781962"/>
    <lineage>
        <taxon>Bacteria</taxon>
        <taxon>Bacillati</taxon>
        <taxon>Actinomycetota</taxon>
        <taxon>Actinomycetes</taxon>
        <taxon>Micrococcales</taxon>
        <taxon>Microbacteriaceae</taxon>
        <taxon>Agromyces</taxon>
    </lineage>
</organism>
<comment type="similarity">
    <text evidence="2 9">Belongs to the ABC-2 integral membrane protein family.</text>
</comment>
<evidence type="ECO:0000256" key="1">
    <source>
        <dbReference type="ARBA" id="ARBA00004429"/>
    </source>
</evidence>
<feature type="compositionally biased region" description="Basic residues" evidence="10">
    <location>
        <begin position="109"/>
        <end position="119"/>
    </location>
</feature>
<feature type="compositionally biased region" description="Acidic residues" evidence="10">
    <location>
        <begin position="55"/>
        <end position="64"/>
    </location>
</feature>
<feature type="region of interest" description="Disordered" evidence="10">
    <location>
        <begin position="1"/>
        <end position="126"/>
    </location>
</feature>
<dbReference type="PANTHER" id="PTHR30413:SF8">
    <property type="entry name" value="TRANSPORT PERMEASE PROTEIN"/>
    <property type="match status" value="1"/>
</dbReference>
<dbReference type="AlphaFoldDB" id="A0A975FNA4"/>
<feature type="compositionally biased region" description="Basic and acidic residues" evidence="10">
    <location>
        <begin position="8"/>
        <end position="41"/>
    </location>
</feature>
<evidence type="ECO:0000313" key="13">
    <source>
        <dbReference type="Proteomes" id="UP000671914"/>
    </source>
</evidence>
<protein>
    <recommendedName>
        <fullName evidence="9">Transport permease protein</fullName>
    </recommendedName>
</protein>
<keyword evidence="5" id="KW-0997">Cell inner membrane</keyword>
<keyword evidence="13" id="KW-1185">Reference proteome</keyword>
<dbReference type="InterPro" id="IPR047817">
    <property type="entry name" value="ABC2_TM_bact-type"/>
</dbReference>
<dbReference type="GO" id="GO:0140359">
    <property type="term" value="F:ABC-type transporter activity"/>
    <property type="evidence" value="ECO:0007669"/>
    <property type="project" value="InterPro"/>
</dbReference>
<keyword evidence="4 9" id="KW-1003">Cell membrane</keyword>
<evidence type="ECO:0000256" key="10">
    <source>
        <dbReference type="SAM" id="MobiDB-lite"/>
    </source>
</evidence>
<keyword evidence="7 9" id="KW-1133">Transmembrane helix</keyword>
<sequence>MAAGHPPHGPEQHREHDRDDEHRQHRPGQARERGEEAGEHDRRHREDRRHPPEPEAAEPDDEAERDAGNQDDRGRGERREGEIGPGHLRAGSFRRPDAGRRSPTLGARRGSRAVRRTRVPRSPPGDGFQLRLARIVRVTNPASADLTGFSVPGSGRGILDVFKYGYLLRLLIRKGTQTRYHGSVLGWIWSYVKPAAQFLIYYLILGVLLGFSRGIDHFPIYMFSGIVVVNLFNEAFSNATKSIVNNKALVKKIYLPRELFPIADVFIAFVHFLPQLAILLAVVLLFGWAPTLVQLAGIFLALILVVTLALGLGLFFGAINVTFRDAQNFVEIILMFTTWLSPVLYSFALVREKAPEWLFDLYMINPLTSAVELFHSAFWYPSLNPDMLDTAARPDNIWAFAGIGLVIALVILAFGQFVFRKVEGRFAQDL</sequence>
<feature type="compositionally biased region" description="Basic and acidic residues" evidence="10">
    <location>
        <begin position="65"/>
        <end position="82"/>
    </location>
</feature>
<evidence type="ECO:0000256" key="2">
    <source>
        <dbReference type="ARBA" id="ARBA00007783"/>
    </source>
</evidence>
<evidence type="ECO:0000256" key="4">
    <source>
        <dbReference type="ARBA" id="ARBA00022475"/>
    </source>
</evidence>
<dbReference type="GO" id="GO:0005886">
    <property type="term" value="C:plasma membrane"/>
    <property type="evidence" value="ECO:0007669"/>
    <property type="project" value="UniProtKB-SubCell"/>
</dbReference>
<feature type="transmembrane region" description="Helical" evidence="9">
    <location>
        <begin position="265"/>
        <end position="289"/>
    </location>
</feature>
<reference evidence="12" key="1">
    <citation type="submission" date="2021-03" db="EMBL/GenBank/DDBJ databases">
        <title>Agromyces archimandritus sp. nov., isolated from the cockroach Archimandrita tessellata.</title>
        <authorList>
            <person name="Guzman J."/>
            <person name="Ortuzar M."/>
            <person name="Poehlein A."/>
            <person name="Daniel R."/>
            <person name="Trujillo M."/>
            <person name="Vilcinskas A."/>
        </authorList>
    </citation>
    <scope>NUCLEOTIDE SEQUENCE</scope>
    <source>
        <strain evidence="12">G127AT</strain>
    </source>
</reference>
<dbReference type="Pfam" id="PF01061">
    <property type="entry name" value="ABC2_membrane"/>
    <property type="match status" value="1"/>
</dbReference>
<dbReference type="GO" id="GO:0015920">
    <property type="term" value="P:lipopolysaccharide transport"/>
    <property type="evidence" value="ECO:0007669"/>
    <property type="project" value="TreeGrafter"/>
</dbReference>
<comment type="subcellular location">
    <subcellularLocation>
        <location evidence="1">Cell inner membrane</location>
        <topology evidence="1">Multi-pass membrane protein</topology>
    </subcellularLocation>
    <subcellularLocation>
        <location evidence="9">Cell membrane</location>
        <topology evidence="9">Multi-pass membrane protein</topology>
    </subcellularLocation>
</comment>
<feature type="transmembrane region" description="Helical" evidence="9">
    <location>
        <begin position="329"/>
        <end position="350"/>
    </location>
</feature>
<evidence type="ECO:0000259" key="11">
    <source>
        <dbReference type="PROSITE" id="PS51012"/>
    </source>
</evidence>
<evidence type="ECO:0000256" key="9">
    <source>
        <dbReference type="RuleBase" id="RU361157"/>
    </source>
</evidence>
<feature type="transmembrane region" description="Helical" evidence="9">
    <location>
        <begin position="295"/>
        <end position="317"/>
    </location>
</feature>
<keyword evidence="3 9" id="KW-0813">Transport</keyword>
<evidence type="ECO:0000256" key="8">
    <source>
        <dbReference type="ARBA" id="ARBA00023136"/>
    </source>
</evidence>
<dbReference type="KEGG" id="aarc:G127AT_03325"/>
<dbReference type="PROSITE" id="PS51012">
    <property type="entry name" value="ABC_TM2"/>
    <property type="match status" value="1"/>
</dbReference>
<keyword evidence="8 9" id="KW-0472">Membrane</keyword>
<feature type="domain" description="ABC transmembrane type-2" evidence="11">
    <location>
        <begin position="185"/>
        <end position="422"/>
    </location>
</feature>